<comment type="caution">
    <text evidence="11">The sequence shown here is derived from an EMBL/GenBank/DDBJ whole genome shotgun (WGS) entry which is preliminary data.</text>
</comment>
<keyword evidence="7 8" id="KW-0998">Cell outer membrane</keyword>
<keyword evidence="6 8" id="KW-0472">Membrane</keyword>
<evidence type="ECO:0000259" key="10">
    <source>
        <dbReference type="Pfam" id="PF07715"/>
    </source>
</evidence>
<proteinExistence type="inferred from homology"/>
<evidence type="ECO:0000256" key="9">
    <source>
        <dbReference type="SAM" id="SignalP"/>
    </source>
</evidence>
<evidence type="ECO:0000256" key="4">
    <source>
        <dbReference type="ARBA" id="ARBA00022692"/>
    </source>
</evidence>
<dbReference type="GO" id="GO:0015344">
    <property type="term" value="F:siderophore uptake transmembrane transporter activity"/>
    <property type="evidence" value="ECO:0007669"/>
    <property type="project" value="TreeGrafter"/>
</dbReference>
<dbReference type="Proteomes" id="UP000652681">
    <property type="component" value="Unassembled WGS sequence"/>
</dbReference>
<dbReference type="AlphaFoldDB" id="A0A8J6PI62"/>
<evidence type="ECO:0000313" key="12">
    <source>
        <dbReference type="Proteomes" id="UP000652681"/>
    </source>
</evidence>
<keyword evidence="4 8" id="KW-0812">Transmembrane</keyword>
<feature type="chain" id="PRO_5035282044" evidence="9">
    <location>
        <begin position="20"/>
        <end position="904"/>
    </location>
</feature>
<reference evidence="11" key="1">
    <citation type="submission" date="2020-09" db="EMBL/GenBank/DDBJ databases">
        <title>Taishania pollutisoli gen. nov., sp. nov., Isolated from Tetrabromobisphenol A-Contaminated Soil.</title>
        <authorList>
            <person name="Chen Q."/>
        </authorList>
    </citation>
    <scope>NUCLEOTIDE SEQUENCE</scope>
    <source>
        <strain evidence="11">CZZ-1</strain>
    </source>
</reference>
<comment type="similarity">
    <text evidence="8">Belongs to the TonB-dependent receptor family.</text>
</comment>
<evidence type="ECO:0000256" key="7">
    <source>
        <dbReference type="ARBA" id="ARBA00023237"/>
    </source>
</evidence>
<evidence type="ECO:0000256" key="3">
    <source>
        <dbReference type="ARBA" id="ARBA00022452"/>
    </source>
</evidence>
<dbReference type="GO" id="GO:0044718">
    <property type="term" value="P:siderophore transmembrane transport"/>
    <property type="evidence" value="ECO:0007669"/>
    <property type="project" value="TreeGrafter"/>
</dbReference>
<evidence type="ECO:0000313" key="11">
    <source>
        <dbReference type="EMBL" id="MBC9811430.1"/>
    </source>
</evidence>
<keyword evidence="12" id="KW-1185">Reference proteome</keyword>
<protein>
    <submittedName>
        <fullName evidence="11">TonB-dependent receptor</fullName>
    </submittedName>
</protein>
<evidence type="ECO:0000256" key="5">
    <source>
        <dbReference type="ARBA" id="ARBA00022729"/>
    </source>
</evidence>
<dbReference type="PROSITE" id="PS52016">
    <property type="entry name" value="TONB_DEPENDENT_REC_3"/>
    <property type="match status" value="1"/>
</dbReference>
<accession>A0A8J6PI62</accession>
<keyword evidence="5 9" id="KW-0732">Signal</keyword>
<dbReference type="SUPFAM" id="SSF56935">
    <property type="entry name" value="Porins"/>
    <property type="match status" value="1"/>
</dbReference>
<keyword evidence="3 8" id="KW-1134">Transmembrane beta strand</keyword>
<organism evidence="11 12">
    <name type="scientific">Taishania pollutisoli</name>
    <dbReference type="NCBI Taxonomy" id="2766479"/>
    <lineage>
        <taxon>Bacteria</taxon>
        <taxon>Pseudomonadati</taxon>
        <taxon>Bacteroidota</taxon>
        <taxon>Flavobacteriia</taxon>
        <taxon>Flavobacteriales</taxon>
        <taxon>Crocinitomicaceae</taxon>
        <taxon>Taishania</taxon>
    </lineage>
</organism>
<dbReference type="EMBL" id="JACVEL010000001">
    <property type="protein sequence ID" value="MBC9811430.1"/>
    <property type="molecule type" value="Genomic_DNA"/>
</dbReference>
<dbReference type="PANTHER" id="PTHR30069">
    <property type="entry name" value="TONB-DEPENDENT OUTER MEMBRANE RECEPTOR"/>
    <property type="match status" value="1"/>
</dbReference>
<comment type="subcellular location">
    <subcellularLocation>
        <location evidence="1 8">Cell outer membrane</location>
        <topology evidence="1 8">Multi-pass membrane protein</topology>
    </subcellularLocation>
</comment>
<dbReference type="RefSeq" id="WP_216713454.1">
    <property type="nucleotide sequence ID" value="NZ_JACVEL010000001.1"/>
</dbReference>
<dbReference type="GO" id="GO:0009279">
    <property type="term" value="C:cell outer membrane"/>
    <property type="evidence" value="ECO:0007669"/>
    <property type="project" value="UniProtKB-SubCell"/>
</dbReference>
<feature type="domain" description="TonB-dependent receptor plug" evidence="10">
    <location>
        <begin position="116"/>
        <end position="224"/>
    </location>
</feature>
<dbReference type="InterPro" id="IPR012910">
    <property type="entry name" value="Plug_dom"/>
</dbReference>
<dbReference type="PANTHER" id="PTHR30069:SF29">
    <property type="entry name" value="HEMOGLOBIN AND HEMOGLOBIN-HAPTOGLOBIN-BINDING PROTEIN 1-RELATED"/>
    <property type="match status" value="1"/>
</dbReference>
<evidence type="ECO:0000256" key="1">
    <source>
        <dbReference type="ARBA" id="ARBA00004571"/>
    </source>
</evidence>
<feature type="signal peptide" evidence="9">
    <location>
        <begin position="1"/>
        <end position="19"/>
    </location>
</feature>
<dbReference type="InterPro" id="IPR008969">
    <property type="entry name" value="CarboxyPept-like_regulatory"/>
</dbReference>
<dbReference type="Gene3D" id="2.170.130.10">
    <property type="entry name" value="TonB-dependent receptor, plug domain"/>
    <property type="match status" value="1"/>
</dbReference>
<evidence type="ECO:0000256" key="2">
    <source>
        <dbReference type="ARBA" id="ARBA00022448"/>
    </source>
</evidence>
<dbReference type="Pfam" id="PF07715">
    <property type="entry name" value="Plug"/>
    <property type="match status" value="1"/>
</dbReference>
<dbReference type="SUPFAM" id="SSF49464">
    <property type="entry name" value="Carboxypeptidase regulatory domain-like"/>
    <property type="match status" value="1"/>
</dbReference>
<sequence length="904" mass="101595">MKHLVFFTWFLLTSVVTFSQTATVKGKVTDVETNEGAVGALVQFSPELKAKTDIDGFYTIENVPYGKYTVTLSMATYETKTVSVTIGVENQTVDFVLGSEEILEEVSVVASLVQDRKTPVAVSTLGKKEITEELGSQDLPMVLNSKPGVHATQQGGGDGDARITIRGFDQRNVGMMIDGVPVNDMENGWVYWSNWFGLDNITQQIQVQRGLGATKLAMPSVGGTMNIITENAFGKPEVKIQQEYGSGNFFRTSLSYKSGMLKNGWGVVMSASYKQGNGWVDGLFTQGGFYYLKIQKKVKNHVISLSGFGAPQQHAQRSFNQPISYWDANYAAKLGIDTVGARNNGIRYNPHYGYYTDENGKQKIMAERRNYYHKPQITLRDFWKVNDKLSWTNTAYVSIGRGGGERARNSQMLYKEDKTIDWDQTIKNNQEMDLFGVQVPTILPQYSNTELNSSQILASMVNNHMWIGGVSQVDWKINQYFTFAGGADYRWYKGEHYTEITNLLGGDYYVNNQNQNSPTAMMREGDKIGWQPYHNHRDALMQWIGGFAQLEFTKGRWSAFANLSVVANSYKGIDYFMKKELHIDDTIIYIGAKDPSVKYNDKIYSHSSKELKFNQTETLWLTGFTAKAGANFNVTERSNIFLNVGYLDRTPMFSNVIDNNTNKFFEEIVNEKIYAFEAGYGFRHKKVSVNANGYYTVWNNKPFPFGVNVPDPNDPTTFIRANVNGMDALHMGVEVDVAYNILRNLTIEGMASVGDWTWQSSETVDVVGTKFEFDAKGVHVGDAAQSVYAGSIRWEFVKRAYIKLKYTYFDRYYSNFDPFSLTGANGGKESWKIPSYGQLSAHVGYTLKFEKSALSFRGNVFNVLNTLYISDARNNQNGSGFDAASAGVFFGMGTTFNASIAYEF</sequence>
<dbReference type="Pfam" id="PF13715">
    <property type="entry name" value="CarbopepD_reg_2"/>
    <property type="match status" value="1"/>
</dbReference>
<evidence type="ECO:0000256" key="8">
    <source>
        <dbReference type="PROSITE-ProRule" id="PRU01360"/>
    </source>
</evidence>
<dbReference type="InterPro" id="IPR036942">
    <property type="entry name" value="Beta-barrel_TonB_sf"/>
</dbReference>
<dbReference type="InterPro" id="IPR039426">
    <property type="entry name" value="TonB-dep_rcpt-like"/>
</dbReference>
<dbReference type="Gene3D" id="2.40.170.20">
    <property type="entry name" value="TonB-dependent receptor, beta-barrel domain"/>
    <property type="match status" value="1"/>
</dbReference>
<dbReference type="Gene3D" id="2.60.40.1120">
    <property type="entry name" value="Carboxypeptidase-like, regulatory domain"/>
    <property type="match status" value="1"/>
</dbReference>
<gene>
    <name evidence="11" type="ORF">H9Y05_02975</name>
</gene>
<dbReference type="InterPro" id="IPR037066">
    <property type="entry name" value="Plug_dom_sf"/>
</dbReference>
<name>A0A8J6PI62_9FLAO</name>
<keyword evidence="2 8" id="KW-0813">Transport</keyword>
<keyword evidence="11" id="KW-0675">Receptor</keyword>
<evidence type="ECO:0000256" key="6">
    <source>
        <dbReference type="ARBA" id="ARBA00023136"/>
    </source>
</evidence>